<dbReference type="InterPro" id="IPR046341">
    <property type="entry name" value="SET_dom_sf"/>
</dbReference>
<dbReference type="PANTHER" id="PTHR12197">
    <property type="entry name" value="HISTONE-LYSINE N-METHYLTRANSFERASE SMYD"/>
    <property type="match status" value="1"/>
</dbReference>
<name>A0ABX6EV97_KLUMA</name>
<reference evidence="2 3" key="2">
    <citation type="submission" date="2019-11" db="EMBL/GenBank/DDBJ databases">
        <authorList>
            <person name="Lu H."/>
        </authorList>
    </citation>
    <scope>NUCLEOTIDE SEQUENCE [LARGE SCALE GENOMIC DNA]</scope>
    <source>
        <strain evidence="2 3">FIM1</strain>
    </source>
</reference>
<evidence type="ECO:0000259" key="1">
    <source>
        <dbReference type="PROSITE" id="PS50280"/>
    </source>
</evidence>
<evidence type="ECO:0000313" key="3">
    <source>
        <dbReference type="Proteomes" id="UP000422736"/>
    </source>
</evidence>
<dbReference type="Proteomes" id="UP000422736">
    <property type="component" value="Chromosome 3"/>
</dbReference>
<dbReference type="SUPFAM" id="SSF82199">
    <property type="entry name" value="SET domain"/>
    <property type="match status" value="1"/>
</dbReference>
<dbReference type="InterPro" id="IPR050869">
    <property type="entry name" value="H3K4_H4K5_MeTrfase"/>
</dbReference>
<evidence type="ECO:0000313" key="2">
    <source>
        <dbReference type="EMBL" id="QGN15460.1"/>
    </source>
</evidence>
<reference evidence="2 3" key="1">
    <citation type="submission" date="2016-03" db="EMBL/GenBank/DDBJ databases">
        <title>How can Kluyveromyces marxianus grow so fast - potential evolutionary course in Saccharomyces Complex revealed by comparative genomics.</title>
        <authorList>
            <person name="Mo W."/>
            <person name="Lu W."/>
            <person name="Yang X."/>
            <person name="Qi J."/>
            <person name="Lv H."/>
        </authorList>
    </citation>
    <scope>NUCLEOTIDE SEQUENCE [LARGE SCALE GENOMIC DNA]</scope>
    <source>
        <strain evidence="2 3">FIM1</strain>
    </source>
</reference>
<dbReference type="InterPro" id="IPR001214">
    <property type="entry name" value="SET_dom"/>
</dbReference>
<organism evidence="2 3">
    <name type="scientific">Kluyveromyces marxianus</name>
    <name type="common">Yeast</name>
    <name type="synonym">Candida kefyr</name>
    <dbReference type="NCBI Taxonomy" id="4911"/>
    <lineage>
        <taxon>Eukaryota</taxon>
        <taxon>Fungi</taxon>
        <taxon>Dikarya</taxon>
        <taxon>Ascomycota</taxon>
        <taxon>Saccharomycotina</taxon>
        <taxon>Saccharomycetes</taxon>
        <taxon>Saccharomycetales</taxon>
        <taxon>Saccharomycetaceae</taxon>
        <taxon>Kluyveromyces</taxon>
    </lineage>
</organism>
<dbReference type="CDD" id="cd20071">
    <property type="entry name" value="SET_SMYD"/>
    <property type="match status" value="1"/>
</dbReference>
<dbReference type="PANTHER" id="PTHR12197:SF294">
    <property type="entry name" value="POTENTIAL PROTEIN LYSINE METHYLTRANSFERASE SET6"/>
    <property type="match status" value="1"/>
</dbReference>
<dbReference type="PROSITE" id="PS50280">
    <property type="entry name" value="SET"/>
    <property type="match status" value="1"/>
</dbReference>
<dbReference type="Pfam" id="PF00856">
    <property type="entry name" value="SET"/>
    <property type="match status" value="1"/>
</dbReference>
<accession>A0ABX6EV97</accession>
<dbReference type="Gene3D" id="2.170.270.10">
    <property type="entry name" value="SET domain"/>
    <property type="match status" value="1"/>
</dbReference>
<gene>
    <name evidence="2" type="primary">SET6</name>
    <name evidence="2" type="ORF">FIM1_2151</name>
</gene>
<protein>
    <recommendedName>
        <fullName evidence="1">SET domain-containing protein</fullName>
    </recommendedName>
</protein>
<sequence>MTVEEQEVQVSENFRIKRAIYGGRACYASSDLKKDSCVLEVSDYMGCAILYEFRKEVCHWCLSYNYGTMMKIKINWADVADMFSELHSKISAKQYKGSGLWFCTEECKRSFLHQKNIAELLLLYETVLVHFQSMQRHHNCVAEDTHVEEKYAQIEASKMQNVIEKRWEEIELNWIPKAAKMKQTKLINELPKIDEDSYSSIRFVLECIFNLKQQEKDSIKLNAWKSLQSNEVEKITTFPVLLDHQMVVFKWVYILAPNFRNILTPAFFRHILGSEYGNSFGIWEIAEESDSREYLGYMVLPEASYFNHSCDPNVQKKRVGRTFKYSLKRDVEQDEELCIDYREILNLDVADRRKILKSNWFFECRCSRCVSEL</sequence>
<keyword evidence="3" id="KW-1185">Reference proteome</keyword>
<proteinExistence type="predicted"/>
<dbReference type="EMBL" id="CP015056">
    <property type="protein sequence ID" value="QGN15460.1"/>
    <property type="molecule type" value="Genomic_DNA"/>
</dbReference>
<feature type="domain" description="SET" evidence="1">
    <location>
        <begin position="6"/>
        <end position="342"/>
    </location>
</feature>